<gene>
    <name evidence="4" type="ORF">HUT08_13365</name>
</gene>
<keyword evidence="2" id="KW-0812">Transmembrane</keyword>
<evidence type="ECO:0000256" key="2">
    <source>
        <dbReference type="SAM" id="Phobius"/>
    </source>
</evidence>
<evidence type="ECO:0000313" key="5">
    <source>
        <dbReference type="Proteomes" id="UP000509303"/>
    </source>
</evidence>
<dbReference type="SUPFAM" id="SSF56601">
    <property type="entry name" value="beta-lactamase/transpeptidase-like"/>
    <property type="match status" value="1"/>
</dbReference>
<accession>A0A7H8N7N4</accession>
<feature type="transmembrane region" description="Helical" evidence="2">
    <location>
        <begin position="561"/>
        <end position="582"/>
    </location>
</feature>
<evidence type="ECO:0000259" key="3">
    <source>
        <dbReference type="Pfam" id="PF00768"/>
    </source>
</evidence>
<keyword evidence="2" id="KW-0472">Membrane</keyword>
<keyword evidence="2" id="KW-1133">Transmembrane helix</keyword>
<feature type="region of interest" description="Disordered" evidence="1">
    <location>
        <begin position="1"/>
        <end position="59"/>
    </location>
</feature>
<dbReference type="Pfam" id="PF00768">
    <property type="entry name" value="Peptidase_S11"/>
    <property type="match status" value="1"/>
</dbReference>
<protein>
    <submittedName>
        <fullName evidence="4">DUF5136 domain-containing protein</fullName>
    </submittedName>
</protein>
<dbReference type="InterPro" id="IPR012338">
    <property type="entry name" value="Beta-lactam/transpept-like"/>
</dbReference>
<feature type="compositionally biased region" description="Low complexity" evidence="1">
    <location>
        <begin position="142"/>
        <end position="167"/>
    </location>
</feature>
<dbReference type="AlphaFoldDB" id="A0A7H8N7N4"/>
<dbReference type="Gene3D" id="3.40.710.10">
    <property type="entry name" value="DD-peptidase/beta-lactamase superfamily"/>
    <property type="match status" value="1"/>
</dbReference>
<feature type="compositionally biased region" description="Low complexity" evidence="1">
    <location>
        <begin position="9"/>
        <end position="30"/>
    </location>
</feature>
<dbReference type="GO" id="GO:0006508">
    <property type="term" value="P:proteolysis"/>
    <property type="evidence" value="ECO:0007669"/>
    <property type="project" value="InterPro"/>
</dbReference>
<feature type="region of interest" description="Disordered" evidence="1">
    <location>
        <begin position="532"/>
        <end position="555"/>
    </location>
</feature>
<organism evidence="4 5">
    <name type="scientific">Streptomyces buecherae</name>
    <dbReference type="NCBI Taxonomy" id="2763006"/>
    <lineage>
        <taxon>Bacteria</taxon>
        <taxon>Bacillati</taxon>
        <taxon>Actinomycetota</taxon>
        <taxon>Actinomycetes</taxon>
        <taxon>Kitasatosporales</taxon>
        <taxon>Streptomycetaceae</taxon>
        <taxon>Streptomyces</taxon>
    </lineage>
</organism>
<evidence type="ECO:0000313" key="4">
    <source>
        <dbReference type="EMBL" id="QKW50363.1"/>
    </source>
</evidence>
<dbReference type="InterPro" id="IPR001967">
    <property type="entry name" value="Peptidase_S11_N"/>
</dbReference>
<dbReference type="PANTHER" id="PTHR21581:SF33">
    <property type="entry name" value="D-ALANYL-D-ALANINE CARBOXYPEPTIDASE DACB"/>
    <property type="match status" value="1"/>
</dbReference>
<dbReference type="Proteomes" id="UP000509303">
    <property type="component" value="Chromosome"/>
</dbReference>
<evidence type="ECO:0000256" key="1">
    <source>
        <dbReference type="SAM" id="MobiDB-lite"/>
    </source>
</evidence>
<feature type="region of interest" description="Disordered" evidence="1">
    <location>
        <begin position="120"/>
        <end position="181"/>
    </location>
</feature>
<sequence>MRRQTYQCTPPSSATISSATSTKTATIPPSFRYVEAPSRRRARTPRNPSTPIPVPKRNEVIASARWTQKYVVGSPDSSKASPLESFQRFFTKVNQMHQLHAPNASRNQDTGRLSFMASSMRNRSTEPAGGSRSPEAPVTPRTATDTFTSVPTTFRTSRTPRAPRTAEAPPPLPRSRDRGRSAAVAALLASCLLATAHPALADDGPGKEKPKEPKPPAAMSTVGGTQLGKPGTQVRLKAGAPPLPKGLTARSWMVSDAESGEVLAAHNAHWRLPPASTLKMLFADTLLPKFRKDQTHKVELSDLAGMGEGSSLVGVKEKYTYSVHDLWLGVFLRSGNDAVHVLSAMNGGKPQTVRDMQAHADELNARDTHVVSPDGYDEKGQVSSAYDLTLFARSGLRKADFREYASTARAKFPGEVKKDKKTKKAKREHFEIQNTNRLLTGDTDLDPYEGIAGVKNGSTTQAGATFTGVAERGDRVLLVTVMNPAKNEHNEVYRETAKLFDWGFKAADAVEPVGTLVAPGPDGVADAEAAEKDGVAGGGKNSHQQANAAVPAGDGAGGGGWTAAGIAGGSLALLAAAAYAVHRRWPLPDMVRRRSRP</sequence>
<feature type="region of interest" description="Disordered" evidence="1">
    <location>
        <begin position="199"/>
        <end position="242"/>
    </location>
</feature>
<reference evidence="4 5" key="1">
    <citation type="submission" date="2020-06" db="EMBL/GenBank/DDBJ databases">
        <title>Genome mining for natural products.</title>
        <authorList>
            <person name="Zhang B."/>
            <person name="Shi J."/>
            <person name="Ge H."/>
        </authorList>
    </citation>
    <scope>NUCLEOTIDE SEQUENCE [LARGE SCALE GENOMIC DNA]</scope>
    <source>
        <strain evidence="4 5">NA00687</strain>
    </source>
</reference>
<feature type="compositionally biased region" description="Basic and acidic residues" evidence="1">
    <location>
        <begin position="204"/>
        <end position="214"/>
    </location>
</feature>
<proteinExistence type="predicted"/>
<dbReference type="EMBL" id="CP054929">
    <property type="protein sequence ID" value="QKW50363.1"/>
    <property type="molecule type" value="Genomic_DNA"/>
</dbReference>
<dbReference type="PANTHER" id="PTHR21581">
    <property type="entry name" value="D-ALANYL-D-ALANINE CARBOXYPEPTIDASE"/>
    <property type="match status" value="1"/>
</dbReference>
<keyword evidence="5" id="KW-1185">Reference proteome</keyword>
<feature type="domain" description="Peptidase S11 D-alanyl-D-alanine carboxypeptidase A N-terminal" evidence="3">
    <location>
        <begin position="246"/>
        <end position="483"/>
    </location>
</feature>
<name>A0A7H8N7N4_9ACTN</name>
<dbReference type="GO" id="GO:0009002">
    <property type="term" value="F:serine-type D-Ala-D-Ala carboxypeptidase activity"/>
    <property type="evidence" value="ECO:0007669"/>
    <property type="project" value="InterPro"/>
</dbReference>